<name>A0A1Y0EQQ8_9BURK</name>
<organism evidence="1 2">
    <name type="scientific">Comamonas serinivorans</name>
    <dbReference type="NCBI Taxonomy" id="1082851"/>
    <lineage>
        <taxon>Bacteria</taxon>
        <taxon>Pseudomonadati</taxon>
        <taxon>Pseudomonadota</taxon>
        <taxon>Betaproteobacteria</taxon>
        <taxon>Burkholderiales</taxon>
        <taxon>Comamonadaceae</taxon>
        <taxon>Comamonas</taxon>
    </lineage>
</organism>
<evidence type="ECO:0000313" key="2">
    <source>
        <dbReference type="Proteomes" id="UP000196138"/>
    </source>
</evidence>
<dbReference type="CDD" id="cd07067">
    <property type="entry name" value="HP_PGM_like"/>
    <property type="match status" value="1"/>
</dbReference>
<dbReference type="OrthoDB" id="9082843at2"/>
<dbReference type="InterPro" id="IPR050275">
    <property type="entry name" value="PGM_Phosphatase"/>
</dbReference>
<evidence type="ECO:0000313" key="1">
    <source>
        <dbReference type="EMBL" id="ARU05760.1"/>
    </source>
</evidence>
<dbReference type="InterPro" id="IPR013078">
    <property type="entry name" value="His_Pase_superF_clade-1"/>
</dbReference>
<dbReference type="InterPro" id="IPR029033">
    <property type="entry name" value="His_PPase_superfam"/>
</dbReference>
<dbReference type="Proteomes" id="UP000196138">
    <property type="component" value="Chromosome"/>
</dbReference>
<accession>A0A1Y0EQQ8</accession>
<dbReference type="PANTHER" id="PTHR48100">
    <property type="entry name" value="BROAD-SPECIFICITY PHOSPHATASE YOR283W-RELATED"/>
    <property type="match status" value="1"/>
</dbReference>
<dbReference type="KEGG" id="cser:CCO03_14660"/>
<reference evidence="1 2" key="1">
    <citation type="submission" date="2017-05" db="EMBL/GenBank/DDBJ databases">
        <authorList>
            <person name="Song R."/>
            <person name="Chenine A.L."/>
            <person name="Ruprecht R.M."/>
        </authorList>
    </citation>
    <scope>NUCLEOTIDE SEQUENCE [LARGE SCALE GENOMIC DNA]</scope>
    <source>
        <strain evidence="1 2">DSM 26136</strain>
    </source>
</reference>
<dbReference type="SMART" id="SM00855">
    <property type="entry name" value="PGAM"/>
    <property type="match status" value="1"/>
</dbReference>
<dbReference type="RefSeq" id="WP_087282239.1">
    <property type="nucleotide sequence ID" value="NZ_CP021455.1"/>
</dbReference>
<dbReference type="GO" id="GO:0016791">
    <property type="term" value="F:phosphatase activity"/>
    <property type="evidence" value="ECO:0007669"/>
    <property type="project" value="TreeGrafter"/>
</dbReference>
<proteinExistence type="predicted"/>
<dbReference type="AlphaFoldDB" id="A0A1Y0EQQ8"/>
<dbReference type="Gene3D" id="3.40.50.1240">
    <property type="entry name" value="Phosphoglycerate mutase-like"/>
    <property type="match status" value="1"/>
</dbReference>
<dbReference type="SUPFAM" id="SSF53254">
    <property type="entry name" value="Phosphoglycerate mutase-like"/>
    <property type="match status" value="1"/>
</dbReference>
<dbReference type="PANTHER" id="PTHR48100:SF1">
    <property type="entry name" value="HISTIDINE PHOSPHATASE FAMILY PROTEIN-RELATED"/>
    <property type="match status" value="1"/>
</dbReference>
<sequence>MTTLPPSAPTVAAPEATPARALRSVWFVRHGESTANAGGMTLAHADIPLTERGLRHAQALVDWLPATPGQLLCSPFHRARQTAQPYATRVRMAPTPHTLLHEFDAIDPALLAGMDGSQRRPVADAFWARGNAHERMGQAAETFAEFAGRVHTFMLTTLPGLPDQSVAFGHGQWMGMLAWLLLGFEPLADGGMARFRRFTQGLPMPNGAIYIAQELAPGQWRLQAHAPAMHGLAALG</sequence>
<evidence type="ECO:0008006" key="3">
    <source>
        <dbReference type="Google" id="ProtNLM"/>
    </source>
</evidence>
<protein>
    <recommendedName>
        <fullName evidence="3">Histidine phosphatase family protein</fullName>
    </recommendedName>
</protein>
<gene>
    <name evidence="1" type="ORF">CCO03_14660</name>
</gene>
<keyword evidence="2" id="KW-1185">Reference proteome</keyword>
<dbReference type="EMBL" id="CP021455">
    <property type="protein sequence ID" value="ARU05760.1"/>
    <property type="molecule type" value="Genomic_DNA"/>
</dbReference>
<dbReference type="GO" id="GO:0005737">
    <property type="term" value="C:cytoplasm"/>
    <property type="evidence" value="ECO:0007669"/>
    <property type="project" value="TreeGrafter"/>
</dbReference>
<dbReference type="Pfam" id="PF00300">
    <property type="entry name" value="His_Phos_1"/>
    <property type="match status" value="1"/>
</dbReference>